<keyword evidence="1" id="KW-0614">Plasmid</keyword>
<reference evidence="1 2" key="1">
    <citation type="journal article" date="2019" name="Emerg. Microbes Infect.">
        <title>Comprehensive subspecies identification of 175 nontuberculous mycobacteria species based on 7547 genomic profiles.</title>
        <authorList>
            <person name="Matsumoto Y."/>
            <person name="Kinjo T."/>
            <person name="Motooka D."/>
            <person name="Nabeya D."/>
            <person name="Jung N."/>
            <person name="Uechi K."/>
            <person name="Horii T."/>
            <person name="Iida T."/>
            <person name="Fujita J."/>
            <person name="Nakamura S."/>
        </authorList>
    </citation>
    <scope>NUCLEOTIDE SEQUENCE [LARGE SCALE GENOMIC DNA]</scope>
    <source>
        <strain evidence="1 2">JCM 15296</strain>
        <plasmid evidence="1">pJCM15296</plasmid>
    </source>
</reference>
<sequence>MGVKIPSSGPARLDHYVSIRIGALRMSRIELARRGGPDRSTLHKATTGDRTLSTRTLTRLDQALGWAEGTSAAILDGGEPVCASSDAAHVQTVLKVCEDLVEQSVGVLTDVRKLLAEMRPPQEVDVNAR</sequence>
<dbReference type="SUPFAM" id="SSF47413">
    <property type="entry name" value="lambda repressor-like DNA-binding domains"/>
    <property type="match status" value="1"/>
</dbReference>
<dbReference type="EMBL" id="AP022578">
    <property type="protein sequence ID" value="BBX88326.1"/>
    <property type="molecule type" value="Genomic_DNA"/>
</dbReference>
<accession>A0ABM7ING8</accession>
<dbReference type="InterPro" id="IPR010982">
    <property type="entry name" value="Lambda_DNA-bd_dom_sf"/>
</dbReference>
<evidence type="ECO:0000313" key="2">
    <source>
        <dbReference type="Proteomes" id="UP000465609"/>
    </source>
</evidence>
<geneLocation type="plasmid" evidence="1 2">
    <name>pJCM15296</name>
</geneLocation>
<protein>
    <recommendedName>
        <fullName evidence="3">Transcriptional regulator</fullName>
    </recommendedName>
</protein>
<evidence type="ECO:0000313" key="1">
    <source>
        <dbReference type="EMBL" id="BBX88326.1"/>
    </source>
</evidence>
<gene>
    <name evidence="1" type="ORF">MAUB_65270</name>
</gene>
<keyword evidence="2" id="KW-1185">Reference proteome</keyword>
<dbReference type="Proteomes" id="UP000465609">
    <property type="component" value="Plasmid pJCM15296"/>
</dbReference>
<organism evidence="1 2">
    <name type="scientific">Mycolicibacterium aubagnense</name>
    <dbReference type="NCBI Taxonomy" id="319707"/>
    <lineage>
        <taxon>Bacteria</taxon>
        <taxon>Bacillati</taxon>
        <taxon>Actinomycetota</taxon>
        <taxon>Actinomycetes</taxon>
        <taxon>Mycobacteriales</taxon>
        <taxon>Mycobacteriaceae</taxon>
        <taxon>Mycolicibacterium</taxon>
    </lineage>
</organism>
<evidence type="ECO:0008006" key="3">
    <source>
        <dbReference type="Google" id="ProtNLM"/>
    </source>
</evidence>
<name>A0ABM7ING8_9MYCO</name>
<proteinExistence type="predicted"/>